<dbReference type="EMBL" id="CAKLDM010000004">
    <property type="protein sequence ID" value="CAH0543005.1"/>
    <property type="molecule type" value="Genomic_DNA"/>
</dbReference>
<evidence type="ECO:0000313" key="2">
    <source>
        <dbReference type="Proteomes" id="UP000838748"/>
    </source>
</evidence>
<comment type="caution">
    <text evidence="1">The sequence shown here is derived from an EMBL/GenBank/DDBJ whole genome shotgun (WGS) entry which is preliminary data.</text>
</comment>
<proteinExistence type="predicted"/>
<protein>
    <submittedName>
        <fullName evidence="1">Uncharacterized protein</fullName>
    </submittedName>
</protein>
<name>A0ABM9A9U2_9VIBR</name>
<gene>
    <name evidence="1" type="ORF">VMF7928_04356</name>
</gene>
<accession>A0ABM9A9U2</accession>
<keyword evidence="2" id="KW-1185">Reference proteome</keyword>
<sequence>MSSIPRLSDQNISDPILRAHYYKIVNDYINSTSSELVTYIIQMSEEYRPDLVSYRVFGSKDLAWLVCLASDLDDTADPLPVGETIYMPTAAWIRRSMRQFLTDMGLA</sequence>
<organism evidence="1 2">
    <name type="scientific">Vibrio marisflavi CECT 7928</name>
    <dbReference type="NCBI Taxonomy" id="634439"/>
    <lineage>
        <taxon>Bacteria</taxon>
        <taxon>Pseudomonadati</taxon>
        <taxon>Pseudomonadota</taxon>
        <taxon>Gammaproteobacteria</taxon>
        <taxon>Vibrionales</taxon>
        <taxon>Vibrionaceae</taxon>
        <taxon>Vibrio</taxon>
    </lineage>
</organism>
<dbReference type="RefSeq" id="WP_237363855.1">
    <property type="nucleotide sequence ID" value="NZ_CAKLDM010000004.1"/>
</dbReference>
<evidence type="ECO:0000313" key="1">
    <source>
        <dbReference type="EMBL" id="CAH0543005.1"/>
    </source>
</evidence>
<reference evidence="1" key="1">
    <citation type="submission" date="2021-11" db="EMBL/GenBank/DDBJ databases">
        <authorList>
            <person name="Rodrigo-Torres L."/>
            <person name="Arahal R. D."/>
            <person name="Lucena T."/>
        </authorList>
    </citation>
    <scope>NUCLEOTIDE SEQUENCE</scope>
    <source>
        <strain evidence="1">CECT 7928</strain>
    </source>
</reference>
<dbReference type="Proteomes" id="UP000838748">
    <property type="component" value="Unassembled WGS sequence"/>
</dbReference>